<evidence type="ECO:0000256" key="5">
    <source>
        <dbReference type="ARBA" id="ARBA00022692"/>
    </source>
</evidence>
<evidence type="ECO:0000256" key="1">
    <source>
        <dbReference type="ARBA" id="ARBA00022475"/>
    </source>
</evidence>
<dbReference type="RefSeq" id="WP_080807063.1">
    <property type="nucleotide sequence ID" value="NZ_LT828556.1"/>
</dbReference>
<dbReference type="GO" id="GO:0009252">
    <property type="term" value="P:peptidoglycan biosynthetic process"/>
    <property type="evidence" value="ECO:0007669"/>
    <property type="project" value="UniProtKB-UniRule"/>
</dbReference>
<keyword evidence="3 11" id="KW-0328">Glycosyltransferase</keyword>
<dbReference type="PANTHER" id="PTHR30400">
    <property type="entry name" value="MONOFUNCTIONAL BIOSYNTHETIC PEPTIDOGLYCAN TRANSGLYCOSYLASE"/>
    <property type="match status" value="1"/>
</dbReference>
<gene>
    <name evidence="11 13" type="primary">mtgA</name>
    <name evidence="13" type="ORF">MTBBW1_2030005</name>
</gene>
<evidence type="ECO:0000256" key="11">
    <source>
        <dbReference type="HAMAP-Rule" id="MF_00766"/>
    </source>
</evidence>
<dbReference type="HAMAP" id="MF_00766">
    <property type="entry name" value="PGT_MtgA"/>
    <property type="match status" value="1"/>
</dbReference>
<keyword evidence="5 11" id="KW-0812">Transmembrane</keyword>
<comment type="function">
    <text evidence="11">Peptidoglycan polymerase that catalyzes glycan chain elongation from lipid-linked precursors.</text>
</comment>
<evidence type="ECO:0000256" key="3">
    <source>
        <dbReference type="ARBA" id="ARBA00022676"/>
    </source>
</evidence>
<dbReference type="Pfam" id="PF00912">
    <property type="entry name" value="Transgly"/>
    <property type="match status" value="1"/>
</dbReference>
<accession>A0A1W1HC03</accession>
<dbReference type="InterPro" id="IPR036950">
    <property type="entry name" value="PBP_transglycosylase"/>
</dbReference>
<feature type="transmembrane region" description="Helical" evidence="11">
    <location>
        <begin position="21"/>
        <end position="43"/>
    </location>
</feature>
<keyword evidence="2" id="KW-0997">Cell inner membrane</keyword>
<organism evidence="13 14">
    <name type="scientific">Desulfamplus magnetovallimortis</name>
    <dbReference type="NCBI Taxonomy" id="1246637"/>
    <lineage>
        <taxon>Bacteria</taxon>
        <taxon>Pseudomonadati</taxon>
        <taxon>Thermodesulfobacteriota</taxon>
        <taxon>Desulfobacteria</taxon>
        <taxon>Desulfobacterales</taxon>
        <taxon>Desulfobacteraceae</taxon>
        <taxon>Desulfamplus</taxon>
    </lineage>
</organism>
<dbReference type="GO" id="GO:0016763">
    <property type="term" value="F:pentosyltransferase activity"/>
    <property type="evidence" value="ECO:0007669"/>
    <property type="project" value="InterPro"/>
</dbReference>
<comment type="catalytic activity">
    <reaction evidence="11">
        <text>[GlcNAc-(1-&gt;4)-Mur2Ac(oyl-L-Ala-gamma-D-Glu-L-Lys-D-Ala-D-Ala)](n)-di-trans,octa-cis-undecaprenyl diphosphate + beta-D-GlcNAc-(1-&gt;4)-Mur2Ac(oyl-L-Ala-gamma-D-Glu-L-Lys-D-Ala-D-Ala)-di-trans,octa-cis-undecaprenyl diphosphate = [GlcNAc-(1-&gt;4)-Mur2Ac(oyl-L-Ala-gamma-D-Glu-L-Lys-D-Ala-D-Ala)](n+1)-di-trans,octa-cis-undecaprenyl diphosphate + di-trans,octa-cis-undecaprenyl diphosphate + H(+)</text>
        <dbReference type="Rhea" id="RHEA:23708"/>
        <dbReference type="Rhea" id="RHEA-COMP:9602"/>
        <dbReference type="Rhea" id="RHEA-COMP:9603"/>
        <dbReference type="ChEBI" id="CHEBI:15378"/>
        <dbReference type="ChEBI" id="CHEBI:58405"/>
        <dbReference type="ChEBI" id="CHEBI:60033"/>
        <dbReference type="ChEBI" id="CHEBI:78435"/>
        <dbReference type="EC" id="2.4.99.28"/>
    </reaction>
</comment>
<dbReference type="EMBL" id="FWEV01000117">
    <property type="protein sequence ID" value="SLM29915.1"/>
    <property type="molecule type" value="Genomic_DNA"/>
</dbReference>
<dbReference type="AlphaFoldDB" id="A0A1W1HC03"/>
<dbReference type="GO" id="GO:0008955">
    <property type="term" value="F:peptidoglycan glycosyltransferase activity"/>
    <property type="evidence" value="ECO:0007669"/>
    <property type="project" value="UniProtKB-UniRule"/>
</dbReference>
<dbReference type="Proteomes" id="UP000191931">
    <property type="component" value="Unassembled WGS sequence"/>
</dbReference>
<dbReference type="STRING" id="1246637.MTBBW1_2030005"/>
<dbReference type="PROSITE" id="PS51257">
    <property type="entry name" value="PROKAR_LIPOPROTEIN"/>
    <property type="match status" value="1"/>
</dbReference>
<keyword evidence="1 11" id="KW-1003">Cell membrane</keyword>
<dbReference type="UniPathway" id="UPA00219"/>
<dbReference type="InterPro" id="IPR001264">
    <property type="entry name" value="Glyco_trans_51"/>
</dbReference>
<evidence type="ECO:0000313" key="14">
    <source>
        <dbReference type="Proteomes" id="UP000191931"/>
    </source>
</evidence>
<evidence type="ECO:0000256" key="2">
    <source>
        <dbReference type="ARBA" id="ARBA00022519"/>
    </source>
</evidence>
<sequence length="242" mass="28134">MKRLSGFKTALKNMSRIVGKKILKILIVLFVLFGCVSTLQVVLVRYINPPVTFPMVWEWVIKKSTGRPYTPFIYEWRDFDQISSHLKKAVMAAEDQRFLSHNGFDFIELRRIFDEFIKEGRIRGGSTITMQAARSIYLIPCRNIVRKAFEAWYTILMEFFWDKKRIFELYLNCVDWGDAVIGAEAASQRYYGVSSGKLNPSQAAMMAGILPAPHRLSPKKPDSYLLSRQKRILKDMKLMPEY</sequence>
<evidence type="ECO:0000256" key="9">
    <source>
        <dbReference type="ARBA" id="ARBA00023136"/>
    </source>
</evidence>
<evidence type="ECO:0000256" key="4">
    <source>
        <dbReference type="ARBA" id="ARBA00022679"/>
    </source>
</evidence>
<protein>
    <recommendedName>
        <fullName evidence="11">Biosynthetic peptidoglycan transglycosylase</fullName>
        <ecNumber evidence="11">2.4.99.28</ecNumber>
    </recommendedName>
    <alternativeName>
        <fullName evidence="11">Glycan polymerase</fullName>
    </alternativeName>
    <alternativeName>
        <fullName evidence="11">Peptidoglycan glycosyltransferase MtgA</fullName>
        <shortName evidence="11">PGT</shortName>
    </alternativeName>
</protein>
<evidence type="ECO:0000259" key="12">
    <source>
        <dbReference type="Pfam" id="PF00912"/>
    </source>
</evidence>
<keyword evidence="10 11" id="KW-0961">Cell wall biogenesis/degradation</keyword>
<evidence type="ECO:0000256" key="8">
    <source>
        <dbReference type="ARBA" id="ARBA00022989"/>
    </source>
</evidence>
<dbReference type="GO" id="GO:0008360">
    <property type="term" value="P:regulation of cell shape"/>
    <property type="evidence" value="ECO:0007669"/>
    <property type="project" value="UniProtKB-KW"/>
</dbReference>
<dbReference type="NCBIfam" id="TIGR02070">
    <property type="entry name" value="mono_pep_trsgly"/>
    <property type="match status" value="1"/>
</dbReference>
<dbReference type="SUPFAM" id="SSF53955">
    <property type="entry name" value="Lysozyme-like"/>
    <property type="match status" value="1"/>
</dbReference>
<keyword evidence="9 11" id="KW-0472">Membrane</keyword>
<keyword evidence="8 11" id="KW-1133">Transmembrane helix</keyword>
<comment type="subcellular location">
    <subcellularLocation>
        <location evidence="11">Cell membrane</location>
        <topology evidence="11">Single-pass membrane protein</topology>
    </subcellularLocation>
</comment>
<keyword evidence="7 11" id="KW-0573">Peptidoglycan synthesis</keyword>
<dbReference type="GO" id="GO:0005886">
    <property type="term" value="C:plasma membrane"/>
    <property type="evidence" value="ECO:0007669"/>
    <property type="project" value="UniProtKB-SubCell"/>
</dbReference>
<dbReference type="InterPro" id="IPR023346">
    <property type="entry name" value="Lysozyme-like_dom_sf"/>
</dbReference>
<name>A0A1W1HC03_9BACT</name>
<dbReference type="PANTHER" id="PTHR30400:SF0">
    <property type="entry name" value="BIOSYNTHETIC PEPTIDOGLYCAN TRANSGLYCOSYLASE"/>
    <property type="match status" value="1"/>
</dbReference>
<reference evidence="13 14" key="1">
    <citation type="submission" date="2017-03" db="EMBL/GenBank/DDBJ databases">
        <authorList>
            <person name="Afonso C.L."/>
            <person name="Miller P.J."/>
            <person name="Scott M.A."/>
            <person name="Spackman E."/>
            <person name="Goraichik I."/>
            <person name="Dimitrov K.M."/>
            <person name="Suarez D.L."/>
            <person name="Swayne D.E."/>
        </authorList>
    </citation>
    <scope>NUCLEOTIDE SEQUENCE [LARGE SCALE GENOMIC DNA]</scope>
    <source>
        <strain evidence="13">PRJEB14757</strain>
    </source>
</reference>
<dbReference type="GO" id="GO:0009274">
    <property type="term" value="C:peptidoglycan-based cell wall"/>
    <property type="evidence" value="ECO:0007669"/>
    <property type="project" value="InterPro"/>
</dbReference>
<evidence type="ECO:0000313" key="13">
    <source>
        <dbReference type="EMBL" id="SLM29915.1"/>
    </source>
</evidence>
<dbReference type="GO" id="GO:0071555">
    <property type="term" value="P:cell wall organization"/>
    <property type="evidence" value="ECO:0007669"/>
    <property type="project" value="UniProtKB-KW"/>
</dbReference>
<dbReference type="Gene3D" id="1.10.3810.10">
    <property type="entry name" value="Biosynthetic peptidoglycan transglycosylase-like"/>
    <property type="match status" value="1"/>
</dbReference>
<comment type="pathway">
    <text evidence="11">Cell wall biogenesis; peptidoglycan biosynthesis.</text>
</comment>
<proteinExistence type="inferred from homology"/>
<keyword evidence="6 11" id="KW-0133">Cell shape</keyword>
<evidence type="ECO:0000256" key="10">
    <source>
        <dbReference type="ARBA" id="ARBA00023316"/>
    </source>
</evidence>
<keyword evidence="14" id="KW-1185">Reference proteome</keyword>
<evidence type="ECO:0000256" key="7">
    <source>
        <dbReference type="ARBA" id="ARBA00022984"/>
    </source>
</evidence>
<dbReference type="EC" id="2.4.99.28" evidence="11"/>
<comment type="similarity">
    <text evidence="11">Belongs to the glycosyltransferase 51 family.</text>
</comment>
<keyword evidence="4 11" id="KW-0808">Transferase</keyword>
<dbReference type="InterPro" id="IPR011812">
    <property type="entry name" value="Pep_trsgly"/>
</dbReference>
<feature type="domain" description="Glycosyl transferase family 51" evidence="12">
    <location>
        <begin position="75"/>
        <end position="237"/>
    </location>
</feature>
<evidence type="ECO:0000256" key="6">
    <source>
        <dbReference type="ARBA" id="ARBA00022960"/>
    </source>
</evidence>